<dbReference type="Proteomes" id="UP001431783">
    <property type="component" value="Unassembled WGS sequence"/>
</dbReference>
<dbReference type="AlphaFoldDB" id="A0AAW1TXC1"/>
<dbReference type="EMBL" id="JARQZJ010000036">
    <property type="protein sequence ID" value="KAK9876236.1"/>
    <property type="molecule type" value="Genomic_DNA"/>
</dbReference>
<reference evidence="2 3" key="1">
    <citation type="submission" date="2023-03" db="EMBL/GenBank/DDBJ databases">
        <title>Genome insight into feeding habits of ladybird beetles.</title>
        <authorList>
            <person name="Li H.-S."/>
            <person name="Huang Y.-H."/>
            <person name="Pang H."/>
        </authorList>
    </citation>
    <scope>NUCLEOTIDE SEQUENCE [LARGE SCALE GENOMIC DNA]</scope>
    <source>
        <strain evidence="2">SYSU_2023b</strain>
        <tissue evidence="2">Whole body</tissue>
    </source>
</reference>
<proteinExistence type="predicted"/>
<protein>
    <submittedName>
        <fullName evidence="2">Uncharacterized protein</fullName>
    </submittedName>
</protein>
<feature type="region of interest" description="Disordered" evidence="1">
    <location>
        <begin position="1"/>
        <end position="62"/>
    </location>
</feature>
<evidence type="ECO:0000313" key="2">
    <source>
        <dbReference type="EMBL" id="KAK9876236.1"/>
    </source>
</evidence>
<gene>
    <name evidence="2" type="ORF">WA026_012537</name>
</gene>
<feature type="compositionally biased region" description="Basic residues" evidence="1">
    <location>
        <begin position="49"/>
        <end position="62"/>
    </location>
</feature>
<comment type="caution">
    <text evidence="2">The sequence shown here is derived from an EMBL/GenBank/DDBJ whole genome shotgun (WGS) entry which is preliminary data.</text>
</comment>
<keyword evidence="3" id="KW-1185">Reference proteome</keyword>
<organism evidence="2 3">
    <name type="scientific">Henosepilachna vigintioctopunctata</name>
    <dbReference type="NCBI Taxonomy" id="420089"/>
    <lineage>
        <taxon>Eukaryota</taxon>
        <taxon>Metazoa</taxon>
        <taxon>Ecdysozoa</taxon>
        <taxon>Arthropoda</taxon>
        <taxon>Hexapoda</taxon>
        <taxon>Insecta</taxon>
        <taxon>Pterygota</taxon>
        <taxon>Neoptera</taxon>
        <taxon>Endopterygota</taxon>
        <taxon>Coleoptera</taxon>
        <taxon>Polyphaga</taxon>
        <taxon>Cucujiformia</taxon>
        <taxon>Coccinelloidea</taxon>
        <taxon>Coccinellidae</taxon>
        <taxon>Epilachninae</taxon>
        <taxon>Epilachnini</taxon>
        <taxon>Henosepilachna</taxon>
    </lineage>
</organism>
<evidence type="ECO:0000313" key="3">
    <source>
        <dbReference type="Proteomes" id="UP001431783"/>
    </source>
</evidence>
<feature type="compositionally biased region" description="Basic and acidic residues" evidence="1">
    <location>
        <begin position="1"/>
        <end position="12"/>
    </location>
</feature>
<evidence type="ECO:0000256" key="1">
    <source>
        <dbReference type="SAM" id="MobiDB-lite"/>
    </source>
</evidence>
<name>A0AAW1TXC1_9CUCU</name>
<sequence length="155" mass="17344">MAHYHSESEKSDYNITQNSDSSSDDDHTHSDSDDSVPISTLRSANLRGGRSRGRGRGHRGRGFRVQTEIIHHNTDVEVSSSGVSWTPGNLSVLNQPGRRPPQNILTEEAEPTSFAKRCYKGSILSAWKLIIDDSMLRHIQKCTETEARRQLEDNA</sequence>
<accession>A0AAW1TXC1</accession>